<keyword evidence="3" id="KW-0804">Transcription</keyword>
<evidence type="ECO:0000259" key="4">
    <source>
        <dbReference type="PROSITE" id="PS50949"/>
    </source>
</evidence>
<dbReference type="InterPro" id="IPR008920">
    <property type="entry name" value="TF_FadR/GntR_C"/>
</dbReference>
<evidence type="ECO:0000256" key="3">
    <source>
        <dbReference type="ARBA" id="ARBA00023163"/>
    </source>
</evidence>
<dbReference type="Proteomes" id="UP000199701">
    <property type="component" value="Unassembled WGS sequence"/>
</dbReference>
<dbReference type="PROSITE" id="PS50949">
    <property type="entry name" value="HTH_GNTR"/>
    <property type="match status" value="1"/>
</dbReference>
<dbReference type="OrthoDB" id="9781630at2"/>
<accession>A0A1I0MR38</accession>
<keyword evidence="2 5" id="KW-0238">DNA-binding</keyword>
<gene>
    <name evidence="5" type="ORF">SAMN05421659_10225</name>
</gene>
<dbReference type="STRING" id="99656.SAMN05421659_10225"/>
<evidence type="ECO:0000256" key="1">
    <source>
        <dbReference type="ARBA" id="ARBA00023015"/>
    </source>
</evidence>
<dbReference type="PANTHER" id="PTHR43537:SF24">
    <property type="entry name" value="GLUCONATE OPERON TRANSCRIPTIONAL REPRESSOR"/>
    <property type="match status" value="1"/>
</dbReference>
<protein>
    <submittedName>
        <fullName evidence="5">DNA-binding transcriptional regulator, GntR family</fullName>
    </submittedName>
</protein>
<dbReference type="Pfam" id="PF07729">
    <property type="entry name" value="FCD"/>
    <property type="match status" value="1"/>
</dbReference>
<proteinExistence type="predicted"/>
<dbReference type="PRINTS" id="PR00035">
    <property type="entry name" value="HTHGNTR"/>
</dbReference>
<feature type="domain" description="HTH gntR-type" evidence="4">
    <location>
        <begin position="11"/>
        <end position="78"/>
    </location>
</feature>
<dbReference type="InterPro" id="IPR000524">
    <property type="entry name" value="Tscrpt_reg_HTH_GntR"/>
</dbReference>
<dbReference type="Gene3D" id="1.20.120.530">
    <property type="entry name" value="GntR ligand-binding domain-like"/>
    <property type="match status" value="1"/>
</dbReference>
<keyword evidence="6" id="KW-1185">Reference proteome</keyword>
<dbReference type="InterPro" id="IPR036388">
    <property type="entry name" value="WH-like_DNA-bd_sf"/>
</dbReference>
<evidence type="ECO:0000313" key="5">
    <source>
        <dbReference type="EMBL" id="SEV90274.1"/>
    </source>
</evidence>
<dbReference type="GO" id="GO:0003677">
    <property type="term" value="F:DNA binding"/>
    <property type="evidence" value="ECO:0007669"/>
    <property type="project" value="UniProtKB-KW"/>
</dbReference>
<dbReference type="SUPFAM" id="SSF48008">
    <property type="entry name" value="GntR ligand-binding domain-like"/>
    <property type="match status" value="1"/>
</dbReference>
<dbReference type="SUPFAM" id="SSF46785">
    <property type="entry name" value="Winged helix' DNA-binding domain"/>
    <property type="match status" value="1"/>
</dbReference>
<sequence>MENNNSSHDNYSLTGRTFNRIREAILLGQYETNEELKEVAIGKELGVSRTPVREALRQLELEGLVKIIPNKGAYVTGISSKDIQDIYVIRSLLEGLCAKWTAKLIKKEQISELEEIVYLSKFHSSKGNFEQVFELDNKFHEELYNACGSVILKHTLSEYHHYLERVRKITLSRKERVNASIDEHEAILNAIKSGDEALAEKLANMHMIHTIKNISDKGLENILSEKPDDSKI</sequence>
<dbReference type="RefSeq" id="WP_092450288.1">
    <property type="nucleotide sequence ID" value="NZ_FOJI01000002.1"/>
</dbReference>
<dbReference type="SMART" id="SM00895">
    <property type="entry name" value="FCD"/>
    <property type="match status" value="1"/>
</dbReference>
<dbReference type="Gene3D" id="1.10.10.10">
    <property type="entry name" value="Winged helix-like DNA-binding domain superfamily/Winged helix DNA-binding domain"/>
    <property type="match status" value="1"/>
</dbReference>
<dbReference type="AlphaFoldDB" id="A0A1I0MR38"/>
<organism evidence="5 6">
    <name type="scientific">[Clostridium] fimetarium</name>
    <dbReference type="NCBI Taxonomy" id="99656"/>
    <lineage>
        <taxon>Bacteria</taxon>
        <taxon>Bacillati</taxon>
        <taxon>Bacillota</taxon>
        <taxon>Clostridia</taxon>
        <taxon>Lachnospirales</taxon>
        <taxon>Lachnospiraceae</taxon>
    </lineage>
</organism>
<dbReference type="CDD" id="cd07377">
    <property type="entry name" value="WHTH_GntR"/>
    <property type="match status" value="1"/>
</dbReference>
<name>A0A1I0MR38_9FIRM</name>
<reference evidence="5 6" key="1">
    <citation type="submission" date="2016-10" db="EMBL/GenBank/DDBJ databases">
        <authorList>
            <person name="de Groot N.N."/>
        </authorList>
    </citation>
    <scope>NUCLEOTIDE SEQUENCE [LARGE SCALE GENOMIC DNA]</scope>
    <source>
        <strain evidence="5 6">DSM 9179</strain>
    </source>
</reference>
<dbReference type="InterPro" id="IPR036390">
    <property type="entry name" value="WH_DNA-bd_sf"/>
</dbReference>
<evidence type="ECO:0000313" key="6">
    <source>
        <dbReference type="Proteomes" id="UP000199701"/>
    </source>
</evidence>
<dbReference type="PANTHER" id="PTHR43537">
    <property type="entry name" value="TRANSCRIPTIONAL REGULATOR, GNTR FAMILY"/>
    <property type="match status" value="1"/>
</dbReference>
<evidence type="ECO:0000256" key="2">
    <source>
        <dbReference type="ARBA" id="ARBA00023125"/>
    </source>
</evidence>
<dbReference type="SMART" id="SM00345">
    <property type="entry name" value="HTH_GNTR"/>
    <property type="match status" value="1"/>
</dbReference>
<dbReference type="GO" id="GO:0003700">
    <property type="term" value="F:DNA-binding transcription factor activity"/>
    <property type="evidence" value="ECO:0007669"/>
    <property type="project" value="InterPro"/>
</dbReference>
<dbReference type="InterPro" id="IPR011711">
    <property type="entry name" value="GntR_C"/>
</dbReference>
<dbReference type="Pfam" id="PF00392">
    <property type="entry name" value="GntR"/>
    <property type="match status" value="1"/>
</dbReference>
<keyword evidence="1" id="KW-0805">Transcription regulation</keyword>
<dbReference type="EMBL" id="FOJI01000002">
    <property type="protein sequence ID" value="SEV90274.1"/>
    <property type="molecule type" value="Genomic_DNA"/>
</dbReference>